<feature type="region of interest" description="Disordered" evidence="1">
    <location>
        <begin position="77"/>
        <end position="112"/>
    </location>
</feature>
<name>A0A1V9YF83_ACHHY</name>
<comment type="caution">
    <text evidence="2">The sequence shown here is derived from an EMBL/GenBank/DDBJ whole genome shotgun (WGS) entry which is preliminary data.</text>
</comment>
<evidence type="ECO:0000313" key="3">
    <source>
        <dbReference type="Proteomes" id="UP000243579"/>
    </source>
</evidence>
<keyword evidence="3" id="KW-1185">Reference proteome</keyword>
<proteinExistence type="predicted"/>
<accession>A0A1V9YF83</accession>
<reference evidence="2 3" key="1">
    <citation type="journal article" date="2014" name="Genome Biol. Evol.">
        <title>The secreted proteins of Achlya hypogyna and Thraustotheca clavata identify the ancestral oomycete secretome and reveal gene acquisitions by horizontal gene transfer.</title>
        <authorList>
            <person name="Misner I."/>
            <person name="Blouin N."/>
            <person name="Leonard G."/>
            <person name="Richards T.A."/>
            <person name="Lane C.E."/>
        </authorList>
    </citation>
    <scope>NUCLEOTIDE SEQUENCE [LARGE SCALE GENOMIC DNA]</scope>
    <source>
        <strain evidence="2 3">ATCC 48635</strain>
    </source>
</reference>
<protein>
    <submittedName>
        <fullName evidence="2">Uncharacterized protein</fullName>
    </submittedName>
</protein>
<dbReference type="EMBL" id="JNBR01001864">
    <property type="protein sequence ID" value="OQR84413.1"/>
    <property type="molecule type" value="Genomic_DNA"/>
</dbReference>
<organism evidence="2 3">
    <name type="scientific">Achlya hypogyna</name>
    <name type="common">Oomycete</name>
    <name type="synonym">Protoachlya hypogyna</name>
    <dbReference type="NCBI Taxonomy" id="1202772"/>
    <lineage>
        <taxon>Eukaryota</taxon>
        <taxon>Sar</taxon>
        <taxon>Stramenopiles</taxon>
        <taxon>Oomycota</taxon>
        <taxon>Saprolegniomycetes</taxon>
        <taxon>Saprolegniales</taxon>
        <taxon>Achlyaceae</taxon>
        <taxon>Achlya</taxon>
    </lineage>
</organism>
<sequence>MGDMKTKKEEHKAESAGLLIRDRTRSICTKRKTGYPPLPRRNGDACVIEFMKLESENTKMAQAEWLKFQRIKLEEELTERRQDRKDREGEHRRREEREDAQATREEVGAAREMVERREECQYQIRLAGLAERKLELELILRKQEEKSLMD</sequence>
<gene>
    <name evidence="2" type="ORF">ACHHYP_20670</name>
</gene>
<dbReference type="Proteomes" id="UP000243579">
    <property type="component" value="Unassembled WGS sequence"/>
</dbReference>
<dbReference type="AlphaFoldDB" id="A0A1V9YF83"/>
<evidence type="ECO:0000313" key="2">
    <source>
        <dbReference type="EMBL" id="OQR84413.1"/>
    </source>
</evidence>
<evidence type="ECO:0000256" key="1">
    <source>
        <dbReference type="SAM" id="MobiDB-lite"/>
    </source>
</evidence>